<dbReference type="PANTHER" id="PTHR30250">
    <property type="entry name" value="PST FAMILY PREDICTED COLANIC ACID TRANSPORTER"/>
    <property type="match status" value="1"/>
</dbReference>
<dbReference type="OrthoDB" id="88014at2"/>
<feature type="transmembrane region" description="Helical" evidence="6">
    <location>
        <begin position="179"/>
        <end position="197"/>
    </location>
</feature>
<comment type="subcellular location">
    <subcellularLocation>
        <location evidence="1">Cell membrane</location>
        <topology evidence="1">Multi-pass membrane protein</topology>
    </subcellularLocation>
</comment>
<feature type="transmembrane region" description="Helical" evidence="6">
    <location>
        <begin position="330"/>
        <end position="348"/>
    </location>
</feature>
<evidence type="ECO:0000256" key="5">
    <source>
        <dbReference type="ARBA" id="ARBA00023136"/>
    </source>
</evidence>
<protein>
    <submittedName>
        <fullName evidence="7">Sugar isomerase</fullName>
    </submittedName>
</protein>
<evidence type="ECO:0000256" key="6">
    <source>
        <dbReference type="SAM" id="Phobius"/>
    </source>
</evidence>
<dbReference type="GO" id="GO:0016853">
    <property type="term" value="F:isomerase activity"/>
    <property type="evidence" value="ECO:0007669"/>
    <property type="project" value="UniProtKB-KW"/>
</dbReference>
<keyword evidence="7" id="KW-0413">Isomerase</keyword>
<name>A0A1E5TB48_9FLAO</name>
<feature type="transmembrane region" description="Helical" evidence="6">
    <location>
        <begin position="360"/>
        <end position="385"/>
    </location>
</feature>
<dbReference type="RefSeq" id="WP_069830087.1">
    <property type="nucleotide sequence ID" value="NZ_MDJD01000034.1"/>
</dbReference>
<feature type="transmembrane region" description="Helical" evidence="6">
    <location>
        <begin position="156"/>
        <end position="173"/>
    </location>
</feature>
<reference evidence="7 8" key="1">
    <citation type="submission" date="2016-05" db="EMBL/GenBank/DDBJ databases">
        <title>Draft Genome Sequence of Algibacter sp. Strain SK-16 Isolated from the Surface Water of Aburatsubo Inlet.</title>
        <authorList>
            <person name="Wong S.-K."/>
            <person name="Yoshizawa S."/>
            <person name="Nakajima Y."/>
            <person name="Ogura Y."/>
            <person name="Tetsuya H."/>
            <person name="Hamasaki K."/>
        </authorList>
    </citation>
    <scope>NUCLEOTIDE SEQUENCE [LARGE SCALE GENOMIC DNA]</scope>
    <source>
        <strain evidence="7 8">SK-16</strain>
    </source>
</reference>
<feature type="transmembrane region" description="Helical" evidence="6">
    <location>
        <begin position="391"/>
        <end position="410"/>
    </location>
</feature>
<dbReference type="Proteomes" id="UP000095713">
    <property type="component" value="Unassembled WGS sequence"/>
</dbReference>
<evidence type="ECO:0000256" key="2">
    <source>
        <dbReference type="ARBA" id="ARBA00022475"/>
    </source>
</evidence>
<keyword evidence="4 6" id="KW-1133">Transmembrane helix</keyword>
<dbReference type="Pfam" id="PF01943">
    <property type="entry name" value="Polysacc_synt"/>
    <property type="match status" value="1"/>
</dbReference>
<keyword evidence="3 6" id="KW-0812">Transmembrane</keyword>
<keyword evidence="8" id="KW-1185">Reference proteome</keyword>
<accession>A0A1E5TB48</accession>
<feature type="transmembrane region" description="Helical" evidence="6">
    <location>
        <begin position="217"/>
        <end position="235"/>
    </location>
</feature>
<feature type="transmembrane region" description="Helical" evidence="6">
    <location>
        <begin position="120"/>
        <end position="140"/>
    </location>
</feature>
<dbReference type="InterPro" id="IPR050833">
    <property type="entry name" value="Poly_Biosynth_Transport"/>
</dbReference>
<feature type="transmembrane region" description="Helical" evidence="6">
    <location>
        <begin position="251"/>
        <end position="267"/>
    </location>
</feature>
<dbReference type="AlphaFoldDB" id="A0A1E5TB48"/>
<feature type="transmembrane region" description="Helical" evidence="6">
    <location>
        <begin position="422"/>
        <end position="440"/>
    </location>
</feature>
<gene>
    <name evidence="7" type="ORF">A8C32_03780</name>
</gene>
<sequence length="485" mass="55743">MGIVALQSFKNIVSTYLGFFIGAINTLFLYTEFLSDEYYGMVGYMLSLAYVIMPLMSFGVHNTLVKFYSSFKTRVSLNSFLTLMLFLPILLIIPLSLITYLCYDNLTNFLSNKNPIIKDYLWHTVVVAISLAYFEVFFAWAKVQMQTVFGNFMKEVFHRTGTMLLLFSLYFRLVDVEQFMVGLVIIYILRMLVMLVYAFSTKLPVITFKRVNGVSDILKYSFLIIIAGSIATVLLDVDKVMLGHYVDIKQIAYYNVAIFIAIVIAVPQRSMHQILLPLSAKYLNDKDYTSLEDLYKKSSLNLFIVGGLIFLLIILNINELYNIIPEEYKVGLYVVLLISVVKLYDSLLGSNNAILFNSDYYRMVLVLGVVLVILMLLLNIVFIPLLGINGAAIATFLAIFIYNSIKLYFVYIKFKIFPFTMYTLKIGGLIGGSVLLFYFWDFSFYPIINITLKSTLVTVIYIFVVYRFNFSEDISLLIKRYLKLK</sequence>
<feature type="transmembrane region" description="Helical" evidence="6">
    <location>
        <begin position="77"/>
        <end position="100"/>
    </location>
</feature>
<keyword evidence="5 6" id="KW-0472">Membrane</keyword>
<organism evidence="7 8">
    <name type="scientific">Flavivirga aquatica</name>
    <dbReference type="NCBI Taxonomy" id="1849968"/>
    <lineage>
        <taxon>Bacteria</taxon>
        <taxon>Pseudomonadati</taxon>
        <taxon>Bacteroidota</taxon>
        <taxon>Flavobacteriia</taxon>
        <taxon>Flavobacteriales</taxon>
        <taxon>Flavobacteriaceae</taxon>
        <taxon>Flavivirga</taxon>
    </lineage>
</organism>
<dbReference type="GO" id="GO:0005886">
    <property type="term" value="C:plasma membrane"/>
    <property type="evidence" value="ECO:0007669"/>
    <property type="project" value="UniProtKB-SubCell"/>
</dbReference>
<evidence type="ECO:0000313" key="7">
    <source>
        <dbReference type="EMBL" id="OEK08581.1"/>
    </source>
</evidence>
<evidence type="ECO:0000256" key="1">
    <source>
        <dbReference type="ARBA" id="ARBA00004651"/>
    </source>
</evidence>
<feature type="transmembrane region" description="Helical" evidence="6">
    <location>
        <begin position="446"/>
        <end position="470"/>
    </location>
</feature>
<evidence type="ECO:0000256" key="3">
    <source>
        <dbReference type="ARBA" id="ARBA00022692"/>
    </source>
</evidence>
<evidence type="ECO:0000313" key="8">
    <source>
        <dbReference type="Proteomes" id="UP000095713"/>
    </source>
</evidence>
<feature type="transmembrane region" description="Helical" evidence="6">
    <location>
        <begin position="42"/>
        <end position="65"/>
    </location>
</feature>
<feature type="transmembrane region" description="Helical" evidence="6">
    <location>
        <begin position="12"/>
        <end position="30"/>
    </location>
</feature>
<keyword evidence="2" id="KW-1003">Cell membrane</keyword>
<feature type="transmembrane region" description="Helical" evidence="6">
    <location>
        <begin position="300"/>
        <end position="318"/>
    </location>
</feature>
<proteinExistence type="predicted"/>
<dbReference type="EMBL" id="MDJD01000034">
    <property type="protein sequence ID" value="OEK08581.1"/>
    <property type="molecule type" value="Genomic_DNA"/>
</dbReference>
<comment type="caution">
    <text evidence="7">The sequence shown here is derived from an EMBL/GenBank/DDBJ whole genome shotgun (WGS) entry which is preliminary data.</text>
</comment>
<dbReference type="InterPro" id="IPR002797">
    <property type="entry name" value="Polysacc_synth"/>
</dbReference>
<dbReference type="PANTHER" id="PTHR30250:SF11">
    <property type="entry name" value="O-ANTIGEN TRANSPORTER-RELATED"/>
    <property type="match status" value="1"/>
</dbReference>
<dbReference type="STRING" id="1849968.A8C32_03780"/>
<evidence type="ECO:0000256" key="4">
    <source>
        <dbReference type="ARBA" id="ARBA00022989"/>
    </source>
</evidence>